<name>A0A553JNE6_SHEHA</name>
<dbReference type="InterPro" id="IPR020481">
    <property type="entry name" value="Intracell_prot_inh_BsuPI"/>
</dbReference>
<evidence type="ECO:0000313" key="2">
    <source>
        <dbReference type="EMBL" id="TRY13982.1"/>
    </source>
</evidence>
<dbReference type="Gene3D" id="2.60.40.2360">
    <property type="entry name" value="Intracellular proteinase inhibitor BsuPI"/>
    <property type="match status" value="1"/>
</dbReference>
<dbReference type="EMBL" id="VKGK01000014">
    <property type="protein sequence ID" value="TRY13982.1"/>
    <property type="molecule type" value="Genomic_DNA"/>
</dbReference>
<sequence>MKSNLLMTLSAVTLMACSQGNGPEINADLTPQNSDNGVSEVKEPVVKDTVVKETRVKAVVVAKDGIDHSMLKKSISEDKMTKGLLTGELEASVDKGLFVSLTITNNQSYGVPVQYRSGMTADLQLLDPMGNKIWAWSNEMMFTQAIRDTVIPVGKPITVKFKIPEATMKQIKGAGYTLKAIYAGHATESKSVAMGDVTLSLNAVMK</sequence>
<dbReference type="RefSeq" id="WP_144040553.1">
    <property type="nucleotide sequence ID" value="NZ_BMPL01000014.1"/>
</dbReference>
<dbReference type="AlphaFoldDB" id="A0A553JNE6"/>
<organism evidence="2 3">
    <name type="scientific">Shewanella hanedai</name>
    <name type="common">Alteromonas hanedai</name>
    <dbReference type="NCBI Taxonomy" id="25"/>
    <lineage>
        <taxon>Bacteria</taxon>
        <taxon>Pseudomonadati</taxon>
        <taxon>Pseudomonadota</taxon>
        <taxon>Gammaproteobacteria</taxon>
        <taxon>Alteromonadales</taxon>
        <taxon>Shewanellaceae</taxon>
        <taxon>Shewanella</taxon>
    </lineage>
</organism>
<dbReference type="OrthoDB" id="1357684at2"/>
<keyword evidence="3" id="KW-1185">Reference proteome</keyword>
<feature type="domain" description="Intracellular proteinase inhibitor BsuPI" evidence="1">
    <location>
        <begin position="94"/>
        <end position="185"/>
    </location>
</feature>
<dbReference type="PROSITE" id="PS51257">
    <property type="entry name" value="PROKAR_LIPOPROTEIN"/>
    <property type="match status" value="1"/>
</dbReference>
<dbReference type="Pfam" id="PF12690">
    <property type="entry name" value="BsuPI"/>
    <property type="match status" value="1"/>
</dbReference>
<proteinExistence type="predicted"/>
<dbReference type="InterPro" id="IPR038144">
    <property type="entry name" value="IPI"/>
</dbReference>
<accession>A0A553JNE6</accession>
<comment type="caution">
    <text evidence="2">The sequence shown here is derived from an EMBL/GenBank/DDBJ whole genome shotgun (WGS) entry which is preliminary data.</text>
</comment>
<evidence type="ECO:0000313" key="3">
    <source>
        <dbReference type="Proteomes" id="UP000318126"/>
    </source>
</evidence>
<gene>
    <name evidence="2" type="ORF">FN961_12725</name>
</gene>
<protein>
    <submittedName>
        <fullName evidence="2">Proteinase inhibitor</fullName>
    </submittedName>
</protein>
<dbReference type="Proteomes" id="UP000318126">
    <property type="component" value="Unassembled WGS sequence"/>
</dbReference>
<evidence type="ECO:0000259" key="1">
    <source>
        <dbReference type="Pfam" id="PF12690"/>
    </source>
</evidence>
<reference evidence="3" key="1">
    <citation type="submission" date="2019-07" db="EMBL/GenBank/DDBJ databases">
        <title>Shewanella sp. YLB-08 draft genomic sequence.</title>
        <authorList>
            <person name="Yu L."/>
        </authorList>
    </citation>
    <scope>NUCLEOTIDE SEQUENCE [LARGE SCALE GENOMIC DNA]</scope>
    <source>
        <strain evidence="3">JCM 20706</strain>
    </source>
</reference>